<dbReference type="Proteomes" id="UP000323521">
    <property type="component" value="Chromosome"/>
</dbReference>
<keyword evidence="2" id="KW-0004">4Fe-4S</keyword>
<accession>A0A3G1KQE7</accession>
<dbReference type="SUPFAM" id="SSF140490">
    <property type="entry name" value="Nqo1C-terminal domain-like"/>
    <property type="match status" value="1"/>
</dbReference>
<dbReference type="Pfam" id="PF14691">
    <property type="entry name" value="Fer4_20"/>
    <property type="match status" value="1"/>
</dbReference>
<protein>
    <submittedName>
        <fullName evidence="7">Hydrogenase</fullName>
    </submittedName>
</protein>
<dbReference type="InterPro" id="IPR036188">
    <property type="entry name" value="FAD/NAD-bd_sf"/>
</dbReference>
<dbReference type="Gene3D" id="3.10.20.600">
    <property type="match status" value="1"/>
</dbReference>
<dbReference type="AlphaFoldDB" id="A0A3G1KQE7"/>
<keyword evidence="3" id="KW-0479">Metal-binding</keyword>
<dbReference type="Pfam" id="PF07992">
    <property type="entry name" value="Pyr_redox_2"/>
    <property type="match status" value="1"/>
</dbReference>
<dbReference type="NCBIfam" id="NF010120">
    <property type="entry name" value="PRK13596.1"/>
    <property type="match status" value="1"/>
</dbReference>
<evidence type="ECO:0000256" key="5">
    <source>
        <dbReference type="ARBA" id="ARBA00023014"/>
    </source>
</evidence>
<evidence type="ECO:0000256" key="3">
    <source>
        <dbReference type="ARBA" id="ARBA00022723"/>
    </source>
</evidence>
<evidence type="ECO:0000256" key="1">
    <source>
        <dbReference type="ARBA" id="ARBA00007523"/>
    </source>
</evidence>
<dbReference type="SUPFAM" id="SSF46548">
    <property type="entry name" value="alpha-helical ferredoxin"/>
    <property type="match status" value="2"/>
</dbReference>
<dbReference type="PRINTS" id="PR00368">
    <property type="entry name" value="FADPNR"/>
</dbReference>
<sequence length="909" mass="98189">MAQLYALLKNQKRIALANCGLINPESIEEYIAQNGYFALEKVITGMEPAQVIEEIKKSGLRGRGGGGFPTGLKWEFAAKSSGDTKYVICNGDEGDPGAFMDRSILEGDPHAVIEGMAIAGYAIGAEKGYFYVRAEYPIAVARLKKAIQDAKNLGLIGKNIFRSGFHFDLEIRLGAGAFVCGEETALMASIEGKRGEPRPKPPFPAQSGLWGKPTIINNVETLANVPAIIRNGSKWFSSIGTEKSKGTKVFALAGKIINNGLVEVPMGTNLGEVIFDVGGGVPGGKKFKAAQTGGPSGGCIPAEHLNVPIDYESLSALGTIMGSGGLIIMDEDTCMVDLAKFFLDFIKDESCGKCTACRSGTVRMLDILDRITKGEGQEGDIELLIELGQSIKDSALCGLGQSAPNPVLSTIRYFRHEYEEHIKDKYCRASVCATMFHSSCHNSCPADIDIPIYVDLIRQRKYLDAYRFIKRDNPLPLICGRVCNHPCESKCNRSKIDDAIAIRNLKRFAADFAFSQGVLEETVPVVKKNVKVAIVGSGPAGLTCAYYLAKKGYQVTVFEEQGVVGGMLATVIPEYRLPKARLQAEIDTIKAVGVEIRTNCGIGEEKDIRLEQLKEDGYQAIFIAVGTHLELRLNQPGEDLDGVVSGITFLRNINLGPVPNLSGKTVAVIGGGNVAIDAARCALRVGAKDVNIIYRRSREDMPALAEEIREAESEGIHIHSFVNSKQVVGENGKVKALECMRMRRGNFDVSGRRKSLPVEGSEFLMPVDVVIVAVGQTLKRGFLKGTGVQVIEPGMIGVAPKTYLTSVEGIFAAGDCISGPSTVVEAIKGGKEAAANIDRYLGGDGKVIPKIEVERKLSGEILEKEQPRHPMNCLPVNQRLSGFAEVELGYAEDEAIKEACRCLRCDVKK</sequence>
<dbReference type="InterPro" id="IPR011538">
    <property type="entry name" value="Nuo51_FMN-bd"/>
</dbReference>
<dbReference type="PANTHER" id="PTHR43578:SF3">
    <property type="entry name" value="NADH-QUINONE OXIDOREDUCTASE SUBUNIT F"/>
    <property type="match status" value="1"/>
</dbReference>
<dbReference type="GO" id="GO:0016491">
    <property type="term" value="F:oxidoreductase activity"/>
    <property type="evidence" value="ECO:0007669"/>
    <property type="project" value="InterPro"/>
</dbReference>
<dbReference type="SUPFAM" id="SSF142019">
    <property type="entry name" value="Nqo1 FMN-binding domain-like"/>
    <property type="match status" value="1"/>
</dbReference>
<dbReference type="Pfam" id="PF10589">
    <property type="entry name" value="NADH_4Fe-4S"/>
    <property type="match status" value="1"/>
</dbReference>
<dbReference type="RefSeq" id="WP_269467158.1">
    <property type="nucleotide sequence ID" value="NZ_CP017634.1"/>
</dbReference>
<dbReference type="Gene3D" id="3.40.50.11540">
    <property type="entry name" value="NADH-ubiquinone oxidoreductase 51kDa subunit"/>
    <property type="match status" value="1"/>
</dbReference>
<evidence type="ECO:0000256" key="4">
    <source>
        <dbReference type="ARBA" id="ARBA00023004"/>
    </source>
</evidence>
<dbReference type="InterPro" id="IPR023753">
    <property type="entry name" value="FAD/NAD-binding_dom"/>
</dbReference>
<dbReference type="FunFam" id="3.40.50.11540:FF:000001">
    <property type="entry name" value="NADH dehydrogenase [ubiquinone] flavoprotein 1, mitochondrial"/>
    <property type="match status" value="1"/>
</dbReference>
<dbReference type="InterPro" id="IPR037225">
    <property type="entry name" value="Nuo51_FMN-bd_sf"/>
</dbReference>
<evidence type="ECO:0000313" key="7">
    <source>
        <dbReference type="EMBL" id="ATW24668.1"/>
    </source>
</evidence>
<dbReference type="EMBL" id="CP017634">
    <property type="protein sequence ID" value="ATW24668.1"/>
    <property type="molecule type" value="Genomic_DNA"/>
</dbReference>
<dbReference type="Gene3D" id="1.20.1440.230">
    <property type="entry name" value="NADH-ubiquinone oxidoreductase 51kDa subunit, iron-sulphur binding domain"/>
    <property type="match status" value="1"/>
</dbReference>
<dbReference type="KEGG" id="fwa:DCMF_07655"/>
<dbReference type="InterPro" id="IPR037207">
    <property type="entry name" value="Nuop51_4Fe4S-bd_sf"/>
</dbReference>
<dbReference type="InterPro" id="IPR019575">
    <property type="entry name" value="Nuop51_4Fe4S-bd"/>
</dbReference>
<keyword evidence="5" id="KW-0411">Iron-sulfur</keyword>
<evidence type="ECO:0000313" key="8">
    <source>
        <dbReference type="Proteomes" id="UP000323521"/>
    </source>
</evidence>
<dbReference type="PRINTS" id="PR00469">
    <property type="entry name" value="PNDRDTASEII"/>
</dbReference>
<evidence type="ECO:0000259" key="6">
    <source>
        <dbReference type="SMART" id="SM00928"/>
    </source>
</evidence>
<keyword evidence="8" id="KW-1185">Reference proteome</keyword>
<dbReference type="GO" id="GO:0046872">
    <property type="term" value="F:metal ion binding"/>
    <property type="evidence" value="ECO:0007669"/>
    <property type="project" value="UniProtKB-KW"/>
</dbReference>
<dbReference type="GO" id="GO:0051539">
    <property type="term" value="F:4 iron, 4 sulfur cluster binding"/>
    <property type="evidence" value="ECO:0007669"/>
    <property type="project" value="UniProtKB-KW"/>
</dbReference>
<dbReference type="Pfam" id="PF01512">
    <property type="entry name" value="Complex1_51K"/>
    <property type="match status" value="1"/>
</dbReference>
<dbReference type="SUPFAM" id="SSF142984">
    <property type="entry name" value="Nqo1 middle domain-like"/>
    <property type="match status" value="1"/>
</dbReference>
<dbReference type="SUPFAM" id="SSF51971">
    <property type="entry name" value="Nucleotide-binding domain"/>
    <property type="match status" value="2"/>
</dbReference>
<comment type="similarity">
    <text evidence="1">Belongs to the complex I 51 kDa subunit family.</text>
</comment>
<gene>
    <name evidence="7" type="ORF">DCMF_07655</name>
</gene>
<dbReference type="InterPro" id="IPR028261">
    <property type="entry name" value="DPD_II"/>
</dbReference>
<dbReference type="PANTHER" id="PTHR43578">
    <property type="entry name" value="NADH-QUINONE OXIDOREDUCTASE SUBUNIT F"/>
    <property type="match status" value="1"/>
</dbReference>
<dbReference type="FunFam" id="1.20.1440.230:FF:000001">
    <property type="entry name" value="Mitochondrial NADH dehydrogenase flavoprotein 1"/>
    <property type="match status" value="1"/>
</dbReference>
<organism evidence="7 8">
    <name type="scientific">Formimonas warabiya</name>
    <dbReference type="NCBI Taxonomy" id="1761012"/>
    <lineage>
        <taxon>Bacteria</taxon>
        <taxon>Bacillati</taxon>
        <taxon>Bacillota</taxon>
        <taxon>Clostridia</taxon>
        <taxon>Eubacteriales</taxon>
        <taxon>Peptococcaceae</taxon>
        <taxon>Candidatus Formimonas</taxon>
    </lineage>
</organism>
<dbReference type="SMART" id="SM00928">
    <property type="entry name" value="NADH_4Fe-4S"/>
    <property type="match status" value="1"/>
</dbReference>
<feature type="domain" description="NADH-ubiquinone oxidoreductase 51kDa subunit iron-sulphur binding" evidence="6">
    <location>
        <begin position="336"/>
        <end position="381"/>
    </location>
</feature>
<name>A0A3G1KQE7_FORW1</name>
<keyword evidence="4" id="KW-0408">Iron</keyword>
<dbReference type="Gene3D" id="6.10.250.1450">
    <property type="match status" value="1"/>
</dbReference>
<evidence type="ECO:0000256" key="2">
    <source>
        <dbReference type="ARBA" id="ARBA00022485"/>
    </source>
</evidence>
<dbReference type="Gene3D" id="3.50.50.60">
    <property type="entry name" value="FAD/NAD(P)-binding domain"/>
    <property type="match status" value="2"/>
</dbReference>
<reference evidence="7 8" key="1">
    <citation type="submission" date="2016-10" db="EMBL/GenBank/DDBJ databases">
        <title>Complete Genome Sequence of Peptococcaceae strain DCMF.</title>
        <authorList>
            <person name="Edwards R.J."/>
            <person name="Holland S.I."/>
            <person name="Deshpande N.P."/>
            <person name="Wong Y.K."/>
            <person name="Ertan H."/>
            <person name="Manefield M."/>
            <person name="Russell T.L."/>
            <person name="Lee M.J."/>
        </authorList>
    </citation>
    <scope>NUCLEOTIDE SEQUENCE [LARGE SCALE GENOMIC DNA]</scope>
    <source>
        <strain evidence="7 8">DCMF</strain>
    </source>
</reference>
<proteinExistence type="inferred from homology"/>